<feature type="non-terminal residue" evidence="1">
    <location>
        <position position="65"/>
    </location>
</feature>
<dbReference type="EMBL" id="HACG01035172">
    <property type="protein sequence ID" value="CEK82037.1"/>
    <property type="molecule type" value="Transcribed_RNA"/>
</dbReference>
<protein>
    <submittedName>
        <fullName evidence="1">Uncharacterized protein</fullName>
    </submittedName>
</protein>
<evidence type="ECO:0000313" key="1">
    <source>
        <dbReference type="EMBL" id="CEK82037.1"/>
    </source>
</evidence>
<name>A0A0B7AN47_9EUPU</name>
<reference evidence="1" key="1">
    <citation type="submission" date="2014-12" db="EMBL/GenBank/DDBJ databases">
        <title>Insight into the proteome of Arion vulgaris.</title>
        <authorList>
            <person name="Aradska J."/>
            <person name="Bulat T."/>
            <person name="Smidak R."/>
            <person name="Sarate P."/>
            <person name="Gangsoo J."/>
            <person name="Sialana F."/>
            <person name="Bilban M."/>
            <person name="Lubec G."/>
        </authorList>
    </citation>
    <scope>NUCLEOTIDE SEQUENCE</scope>
    <source>
        <tissue evidence="1">Skin</tissue>
    </source>
</reference>
<proteinExistence type="predicted"/>
<organism evidence="1">
    <name type="scientific">Arion vulgaris</name>
    <dbReference type="NCBI Taxonomy" id="1028688"/>
    <lineage>
        <taxon>Eukaryota</taxon>
        <taxon>Metazoa</taxon>
        <taxon>Spiralia</taxon>
        <taxon>Lophotrochozoa</taxon>
        <taxon>Mollusca</taxon>
        <taxon>Gastropoda</taxon>
        <taxon>Heterobranchia</taxon>
        <taxon>Euthyneura</taxon>
        <taxon>Panpulmonata</taxon>
        <taxon>Eupulmonata</taxon>
        <taxon>Stylommatophora</taxon>
        <taxon>Helicina</taxon>
        <taxon>Arionoidea</taxon>
        <taxon>Arionidae</taxon>
        <taxon>Arion</taxon>
    </lineage>
</organism>
<accession>A0A0B7AN47</accession>
<sequence length="65" mass="7755">MIWRTTNGGYNSRHHNINTLNRKLKTTIFRLITDHCGLREHLHRTGFRDRDTAVTEHTPIEWVSE</sequence>
<gene>
    <name evidence="1" type="primary">ORF129300</name>
</gene>
<dbReference type="AlphaFoldDB" id="A0A0B7AN47"/>